<protein>
    <recommendedName>
        <fullName evidence="4">pyridoxal 5'-phosphate synthase</fullName>
        <ecNumber evidence="4">1.4.3.5</ecNumber>
    </recommendedName>
</protein>
<dbReference type="PROSITE" id="PS01064">
    <property type="entry name" value="PYRIDOX_OXIDASE"/>
    <property type="match status" value="1"/>
</dbReference>
<dbReference type="Gene3D" id="2.30.110.10">
    <property type="entry name" value="Electron Transport, Fmn-binding Protein, Chain A"/>
    <property type="match status" value="1"/>
</dbReference>
<proteinExistence type="inferred from homology"/>
<evidence type="ECO:0000313" key="11">
    <source>
        <dbReference type="Proteomes" id="UP000076842"/>
    </source>
</evidence>
<reference evidence="10 11" key="1">
    <citation type="journal article" date="2016" name="Mol. Biol. Evol.">
        <title>Comparative Genomics of Early-Diverging Mushroom-Forming Fungi Provides Insights into the Origins of Lignocellulose Decay Capabilities.</title>
        <authorList>
            <person name="Nagy L.G."/>
            <person name="Riley R."/>
            <person name="Tritt A."/>
            <person name="Adam C."/>
            <person name="Daum C."/>
            <person name="Floudas D."/>
            <person name="Sun H."/>
            <person name="Yadav J.S."/>
            <person name="Pangilinan J."/>
            <person name="Larsson K.H."/>
            <person name="Matsuura K."/>
            <person name="Barry K."/>
            <person name="Labutti K."/>
            <person name="Kuo R."/>
            <person name="Ohm R.A."/>
            <person name="Bhattacharya S.S."/>
            <person name="Shirouzu T."/>
            <person name="Yoshinaga Y."/>
            <person name="Martin F.M."/>
            <person name="Grigoriev I.V."/>
            <person name="Hibbett D.S."/>
        </authorList>
    </citation>
    <scope>NUCLEOTIDE SEQUENCE [LARGE SCALE GENOMIC DNA]</scope>
    <source>
        <strain evidence="10 11">HHB12733</strain>
    </source>
</reference>
<evidence type="ECO:0000256" key="6">
    <source>
        <dbReference type="ARBA" id="ARBA00022643"/>
    </source>
</evidence>
<comment type="pathway">
    <text evidence="2">Cofactor metabolism; pyridoxal 5'-phosphate salvage; pyridoxal 5'-phosphate from pyridoxamine 5'-phosphate: step 1/1.</text>
</comment>
<dbReference type="GO" id="GO:0010181">
    <property type="term" value="F:FMN binding"/>
    <property type="evidence" value="ECO:0007669"/>
    <property type="project" value="InterPro"/>
</dbReference>
<comment type="pathway">
    <text evidence="3">Cofactor metabolism; pyridoxal 5'-phosphate salvage; pyridoxal 5'-phosphate from pyridoxine 5'-phosphate: step 1/1.</text>
</comment>
<dbReference type="PANTHER" id="PTHR10851">
    <property type="entry name" value="PYRIDOXINE-5-PHOSPHATE OXIDASE"/>
    <property type="match status" value="1"/>
</dbReference>
<keyword evidence="5" id="KW-0285">Flavoprotein</keyword>
<dbReference type="InterPro" id="IPR019740">
    <property type="entry name" value="Pyridox_Oxase_CS"/>
</dbReference>
<keyword evidence="7" id="KW-0560">Oxidoreductase</keyword>
<evidence type="ECO:0000256" key="2">
    <source>
        <dbReference type="ARBA" id="ARBA00004738"/>
    </source>
</evidence>
<dbReference type="UniPathway" id="UPA01068">
    <property type="reaction ID" value="UER00304"/>
</dbReference>
<organism evidence="10 11">
    <name type="scientific">Calocera cornea HHB12733</name>
    <dbReference type="NCBI Taxonomy" id="1353952"/>
    <lineage>
        <taxon>Eukaryota</taxon>
        <taxon>Fungi</taxon>
        <taxon>Dikarya</taxon>
        <taxon>Basidiomycota</taxon>
        <taxon>Agaricomycotina</taxon>
        <taxon>Dacrymycetes</taxon>
        <taxon>Dacrymycetales</taxon>
        <taxon>Dacrymycetaceae</taxon>
        <taxon>Calocera</taxon>
    </lineage>
</organism>
<dbReference type="InterPro" id="IPR012349">
    <property type="entry name" value="Split_barrel_FMN-bd"/>
</dbReference>
<feature type="domain" description="Pyridoxamine 5'-phosphate oxidase N-terminal" evidence="8">
    <location>
        <begin position="48"/>
        <end position="165"/>
    </location>
</feature>
<dbReference type="InterPro" id="IPR011576">
    <property type="entry name" value="Pyridox_Oxase_N"/>
</dbReference>
<dbReference type="SUPFAM" id="SSF50475">
    <property type="entry name" value="FMN-binding split barrel"/>
    <property type="match status" value="1"/>
</dbReference>
<keyword evidence="6" id="KW-0288">FMN</keyword>
<keyword evidence="11" id="KW-1185">Reference proteome</keyword>
<comment type="cofactor">
    <cofactor evidence="1">
        <name>FMN</name>
        <dbReference type="ChEBI" id="CHEBI:58210"/>
    </cofactor>
</comment>
<evidence type="ECO:0000313" key="10">
    <source>
        <dbReference type="EMBL" id="KZT59639.1"/>
    </source>
</evidence>
<evidence type="ECO:0000259" key="9">
    <source>
        <dbReference type="Pfam" id="PF10590"/>
    </source>
</evidence>
<evidence type="ECO:0000256" key="7">
    <source>
        <dbReference type="ARBA" id="ARBA00023002"/>
    </source>
</evidence>
<dbReference type="OrthoDB" id="303614at2759"/>
<dbReference type="InParanoid" id="A0A165HRF2"/>
<accession>A0A165HRF2</accession>
<dbReference type="GO" id="GO:0008615">
    <property type="term" value="P:pyridoxine biosynthetic process"/>
    <property type="evidence" value="ECO:0007669"/>
    <property type="project" value="InterPro"/>
</dbReference>
<gene>
    <name evidence="10" type="ORF">CALCODRAFT_430653</name>
</gene>
<evidence type="ECO:0000256" key="3">
    <source>
        <dbReference type="ARBA" id="ARBA00005037"/>
    </source>
</evidence>
<dbReference type="NCBIfam" id="NF004231">
    <property type="entry name" value="PRK05679.1"/>
    <property type="match status" value="1"/>
</dbReference>
<name>A0A165HRF2_9BASI</name>
<dbReference type="Proteomes" id="UP000076842">
    <property type="component" value="Unassembled WGS sequence"/>
</dbReference>
<dbReference type="InterPro" id="IPR019576">
    <property type="entry name" value="Pyridoxamine_oxidase_dimer_C"/>
</dbReference>
<dbReference type="EMBL" id="KV423938">
    <property type="protein sequence ID" value="KZT59639.1"/>
    <property type="molecule type" value="Genomic_DNA"/>
</dbReference>
<sequence>MDVDIPATSIPPATTIQITSHNQYVTPPTLNPSTAALSPMTQFQSWFQAAIADGVHEPEAMSLTTVATTSSPVPGAAIPSTRVVLLKQSDPRGFVFYTNYTSRKSVELLENPYAALCFYWREVHRSVRVVGRVEKVGSEESDAYFATRPRGSQIGAWASPQSNVVKEGELSARVKHMERKFPEGSAVPRPEGWGGWRVVPFEVEFWEGKPSRLHDRVRYVAKSGEEGGWEIDRIAP</sequence>
<evidence type="ECO:0000259" key="8">
    <source>
        <dbReference type="Pfam" id="PF01243"/>
    </source>
</evidence>
<dbReference type="GO" id="GO:0004733">
    <property type="term" value="F:pyridoxamine phosphate oxidase activity"/>
    <property type="evidence" value="ECO:0007669"/>
    <property type="project" value="UniProtKB-EC"/>
</dbReference>
<evidence type="ECO:0000256" key="4">
    <source>
        <dbReference type="ARBA" id="ARBA00012801"/>
    </source>
</evidence>
<dbReference type="EC" id="1.4.3.5" evidence="4"/>
<dbReference type="InterPro" id="IPR000659">
    <property type="entry name" value="Pyridox_Oxase"/>
</dbReference>
<dbReference type="AlphaFoldDB" id="A0A165HRF2"/>
<dbReference type="PIRSF" id="PIRSF000190">
    <property type="entry name" value="Pyd_amn-ph_oxd"/>
    <property type="match status" value="1"/>
</dbReference>
<dbReference type="Pfam" id="PF10590">
    <property type="entry name" value="PNP_phzG_C"/>
    <property type="match status" value="1"/>
</dbReference>
<dbReference type="HAMAP" id="MF_01629">
    <property type="entry name" value="PdxH"/>
    <property type="match status" value="1"/>
</dbReference>
<dbReference type="NCBIfam" id="TIGR00558">
    <property type="entry name" value="pdxH"/>
    <property type="match status" value="1"/>
</dbReference>
<evidence type="ECO:0000256" key="5">
    <source>
        <dbReference type="ARBA" id="ARBA00022630"/>
    </source>
</evidence>
<dbReference type="STRING" id="1353952.A0A165HRF2"/>
<feature type="domain" description="Pyridoxine 5'-phosphate oxidase dimerisation C-terminal" evidence="9">
    <location>
        <begin position="193"/>
        <end position="236"/>
    </location>
</feature>
<dbReference type="FunCoup" id="A0A165HRF2">
    <property type="interactions" value="148"/>
</dbReference>
<dbReference type="Pfam" id="PF01243">
    <property type="entry name" value="PNPOx_N"/>
    <property type="match status" value="1"/>
</dbReference>
<dbReference type="PANTHER" id="PTHR10851:SF0">
    <property type="entry name" value="PYRIDOXINE-5'-PHOSPHATE OXIDASE"/>
    <property type="match status" value="1"/>
</dbReference>
<evidence type="ECO:0000256" key="1">
    <source>
        <dbReference type="ARBA" id="ARBA00001917"/>
    </source>
</evidence>